<comment type="subcellular location">
    <subcellularLocation>
        <location evidence="1">Cell membrane</location>
        <topology evidence="1">Multi-pass membrane protein</topology>
    </subcellularLocation>
</comment>
<feature type="transmembrane region" description="Helical" evidence="8">
    <location>
        <begin position="510"/>
        <end position="531"/>
    </location>
</feature>
<feature type="transmembrane region" description="Helical" evidence="8">
    <location>
        <begin position="401"/>
        <end position="421"/>
    </location>
</feature>
<feature type="transmembrane region" description="Helical" evidence="8">
    <location>
        <begin position="262"/>
        <end position="281"/>
    </location>
</feature>
<organism evidence="9 10">
    <name type="scientific">Olpidium bornovanus</name>
    <dbReference type="NCBI Taxonomy" id="278681"/>
    <lineage>
        <taxon>Eukaryota</taxon>
        <taxon>Fungi</taxon>
        <taxon>Fungi incertae sedis</taxon>
        <taxon>Olpidiomycota</taxon>
        <taxon>Olpidiomycotina</taxon>
        <taxon>Olpidiomycetes</taxon>
        <taxon>Olpidiales</taxon>
        <taxon>Olpidiaceae</taxon>
        <taxon>Olpidium</taxon>
    </lineage>
</organism>
<feature type="transmembrane region" description="Helical" evidence="8">
    <location>
        <begin position="293"/>
        <end position="310"/>
    </location>
</feature>
<feature type="transmembrane region" description="Helical" evidence="8">
    <location>
        <begin position="433"/>
        <end position="456"/>
    </location>
</feature>
<proteinExistence type="inferred from homology"/>
<dbReference type="Pfam" id="PF02417">
    <property type="entry name" value="Chromate_transp"/>
    <property type="match status" value="2"/>
</dbReference>
<reference evidence="9 10" key="1">
    <citation type="journal article" name="Sci. Rep.">
        <title>Genome-scale phylogenetic analyses confirm Olpidium as the closest living zoosporic fungus to the non-flagellated, terrestrial fungi.</title>
        <authorList>
            <person name="Chang Y."/>
            <person name="Rochon D."/>
            <person name="Sekimoto S."/>
            <person name="Wang Y."/>
            <person name="Chovatia M."/>
            <person name="Sandor L."/>
            <person name="Salamov A."/>
            <person name="Grigoriev I.V."/>
            <person name="Stajich J.E."/>
            <person name="Spatafora J.W."/>
        </authorList>
    </citation>
    <scope>NUCLEOTIDE SEQUENCE [LARGE SCALE GENOMIC DNA]</scope>
    <source>
        <strain evidence="9">S191</strain>
    </source>
</reference>
<dbReference type="Proteomes" id="UP000673691">
    <property type="component" value="Unassembled WGS sequence"/>
</dbReference>
<keyword evidence="3" id="KW-1003">Cell membrane</keyword>
<evidence type="ECO:0000256" key="2">
    <source>
        <dbReference type="ARBA" id="ARBA00005262"/>
    </source>
</evidence>
<sequence>MKGVAAGSADVTEVATGVHAFVKSHIADVEKIRERAKEAGLTFSGEESVFESPCCRRVGNSRSGHRQHWCRPSATPSEMKRSSGGAGMTEAEAFSAISPVADSRENGAVSWASSNVAVSGSSARSLEAPEDLPEAGQNGGTAARAPTSLAGRLAEAVAWFSSLSVTAFGGPSAHIAMLRETFVDRGKWLNELEFSEFFAISQALPGPGSTEMLFSIAIHRGGLLYGIVAFLCWSLPGMIAMTALGLGVLYIPNPLPHWFVNMQNGVSAAAVGMVAQAGVALSRKIVNDQLTRVICFCVSAVAVLWSAPWLEPVTIVGGGITTALWTFAAKRLQRFTGAGMYQDVGIGDADATAKELGNSDLQQERTQRKPGMNYISAFPRGYEPAVGRAPATGGANGPMSFRSGVTVFIAWLVVFVVFVALRNVTADIRALAVFMQFWVAGSIIFGGGPVVIPLLYSYVVASGWISEANFLLGIALIQAMPGPQFNFAAYCGALALAETWGPGAGIGGAVLGYIAIFAPGLAINAAAIPVWQRVRSSKLLQR</sequence>
<evidence type="ECO:0000256" key="7">
    <source>
        <dbReference type="SAM" id="MobiDB-lite"/>
    </source>
</evidence>
<feature type="transmembrane region" description="Helical" evidence="8">
    <location>
        <begin position="222"/>
        <end position="250"/>
    </location>
</feature>
<evidence type="ECO:0000256" key="4">
    <source>
        <dbReference type="ARBA" id="ARBA00022692"/>
    </source>
</evidence>
<comment type="similarity">
    <text evidence="2">Belongs to the chromate ion transporter (CHR) (TC 2.A.51) family.</text>
</comment>
<dbReference type="EMBL" id="JAEFCI010001299">
    <property type="protein sequence ID" value="KAG5463003.1"/>
    <property type="molecule type" value="Genomic_DNA"/>
</dbReference>
<keyword evidence="6 8" id="KW-0472">Membrane</keyword>
<accession>A0A8H8A0N2</accession>
<feature type="region of interest" description="Disordered" evidence="7">
    <location>
        <begin position="122"/>
        <end position="144"/>
    </location>
</feature>
<protein>
    <submittedName>
        <fullName evidence="9">Chromate transporter-domain-containing protein</fullName>
    </submittedName>
</protein>
<evidence type="ECO:0000256" key="6">
    <source>
        <dbReference type="ARBA" id="ARBA00023136"/>
    </source>
</evidence>
<dbReference type="GO" id="GO:0015109">
    <property type="term" value="F:chromate transmembrane transporter activity"/>
    <property type="evidence" value="ECO:0007669"/>
    <property type="project" value="InterPro"/>
</dbReference>
<feature type="region of interest" description="Disordered" evidence="7">
    <location>
        <begin position="61"/>
        <end position="88"/>
    </location>
</feature>
<keyword evidence="4 8" id="KW-0812">Transmembrane</keyword>
<dbReference type="PANTHER" id="PTHR33567">
    <property type="entry name" value="CHROMATE ION TRANSPORTER (EUROFUNG)"/>
    <property type="match status" value="1"/>
</dbReference>
<keyword evidence="5 8" id="KW-1133">Transmembrane helix</keyword>
<evidence type="ECO:0000256" key="3">
    <source>
        <dbReference type="ARBA" id="ARBA00022475"/>
    </source>
</evidence>
<comment type="caution">
    <text evidence="9">The sequence shown here is derived from an EMBL/GenBank/DDBJ whole genome shotgun (WGS) entry which is preliminary data.</text>
</comment>
<dbReference type="PANTHER" id="PTHR33567:SF3">
    <property type="entry name" value="CHROMATE ION TRANSPORTER (EUROFUNG)"/>
    <property type="match status" value="1"/>
</dbReference>
<keyword evidence="10" id="KW-1185">Reference proteome</keyword>
<evidence type="ECO:0000256" key="5">
    <source>
        <dbReference type="ARBA" id="ARBA00022989"/>
    </source>
</evidence>
<evidence type="ECO:0000313" key="10">
    <source>
        <dbReference type="Proteomes" id="UP000673691"/>
    </source>
</evidence>
<feature type="non-terminal residue" evidence="9">
    <location>
        <position position="542"/>
    </location>
</feature>
<dbReference type="OrthoDB" id="2160638at2759"/>
<dbReference type="GO" id="GO:0005886">
    <property type="term" value="C:plasma membrane"/>
    <property type="evidence" value="ECO:0007669"/>
    <property type="project" value="UniProtKB-SubCell"/>
</dbReference>
<name>A0A8H8A0N2_9FUNG</name>
<dbReference type="InterPro" id="IPR003370">
    <property type="entry name" value="Chromate_transpt"/>
</dbReference>
<evidence type="ECO:0000256" key="1">
    <source>
        <dbReference type="ARBA" id="ARBA00004651"/>
    </source>
</evidence>
<gene>
    <name evidence="9" type="ORF">BJ554DRAFT_2441</name>
</gene>
<evidence type="ECO:0000313" key="9">
    <source>
        <dbReference type="EMBL" id="KAG5463003.1"/>
    </source>
</evidence>
<evidence type="ECO:0000256" key="8">
    <source>
        <dbReference type="SAM" id="Phobius"/>
    </source>
</evidence>
<dbReference type="AlphaFoldDB" id="A0A8H8A0N2"/>